<dbReference type="GO" id="GO:0008860">
    <property type="term" value="F:ferredoxin-NAD+ reductase activity"/>
    <property type="evidence" value="ECO:0007669"/>
    <property type="project" value="UniProtKB-EC"/>
</dbReference>
<evidence type="ECO:0000259" key="6">
    <source>
        <dbReference type="Pfam" id="PF14759"/>
    </source>
</evidence>
<dbReference type="PRINTS" id="PR00411">
    <property type="entry name" value="PNDRDTASEI"/>
</dbReference>
<dbReference type="GO" id="GO:0051213">
    <property type="term" value="F:dioxygenase activity"/>
    <property type="evidence" value="ECO:0007669"/>
    <property type="project" value="UniProtKB-KW"/>
</dbReference>
<organism evidence="7 8">
    <name type="scientific">Nitrospirillum iridis</name>
    <dbReference type="NCBI Taxonomy" id="765888"/>
    <lineage>
        <taxon>Bacteria</taxon>
        <taxon>Pseudomonadati</taxon>
        <taxon>Pseudomonadota</taxon>
        <taxon>Alphaproteobacteria</taxon>
        <taxon>Rhodospirillales</taxon>
        <taxon>Azospirillaceae</taxon>
        <taxon>Nitrospirillum</taxon>
    </lineage>
</organism>
<evidence type="ECO:0000256" key="1">
    <source>
        <dbReference type="ARBA" id="ARBA00001974"/>
    </source>
</evidence>
<dbReference type="SUPFAM" id="SSF51905">
    <property type="entry name" value="FAD/NAD(P)-binding domain"/>
    <property type="match status" value="2"/>
</dbReference>
<dbReference type="Pfam" id="PF07992">
    <property type="entry name" value="Pyr_redox_2"/>
    <property type="match status" value="1"/>
</dbReference>
<keyword evidence="7" id="KW-0223">Dioxygenase</keyword>
<evidence type="ECO:0000259" key="5">
    <source>
        <dbReference type="Pfam" id="PF07992"/>
    </source>
</evidence>
<name>A0A7X0EDV6_9PROT</name>
<sequence length="424" mass="44765">MSDTGVRPPAGERHHDVLIVGAGHGGAQAAITLRQRGHTGSIALMGEEPELPYERPPLSKDYLSGAKPFERLLIRPPAFWEARGITLLPRRRVVAVDPAAHTVTTDDGAIFGYGQLIWAAGGHARRLDCVGAHLAGVHTVRTRADVDRMRAELPAVEQVVVVGGGYVGLEAAAVLRAAGKRVVLLEQQTRLLARVAGEALSRFYEAEHRAQGVDVRLGARLDGIVGDGRRVAAVRLFDGEMIPAQMVVAGIGLVPAAGPLLAAGAEGGDGVKVDAYGHTSLPDIHAIGDCALHPSTYAQGRYIRLESVQNATDMAIIVAKGLTGTAEPYRAVPWFWSNQYDLKLQTVGLSAGHDAAVLRGDPAARSFSVVYCRAGRVVALDCVNAARDYTQGRALVEGAVRCEPTLLADANIPLKEVAALLSAG</sequence>
<reference evidence="7 8" key="1">
    <citation type="submission" date="2020-08" db="EMBL/GenBank/DDBJ databases">
        <title>Genomic Encyclopedia of Type Strains, Phase IV (KMG-IV): sequencing the most valuable type-strain genomes for metagenomic binning, comparative biology and taxonomic classification.</title>
        <authorList>
            <person name="Goeker M."/>
        </authorList>
    </citation>
    <scope>NUCLEOTIDE SEQUENCE [LARGE SCALE GENOMIC DNA]</scope>
    <source>
        <strain evidence="7 8">DSM 22198</strain>
    </source>
</reference>
<dbReference type="InterPro" id="IPR028202">
    <property type="entry name" value="Reductase_C"/>
</dbReference>
<proteinExistence type="predicted"/>
<dbReference type="AlphaFoldDB" id="A0A7X0EDV6"/>
<dbReference type="InterPro" id="IPR016156">
    <property type="entry name" value="FAD/NAD-linked_Rdtase_dimer_sf"/>
</dbReference>
<feature type="domain" description="Reductase C-terminal" evidence="6">
    <location>
        <begin position="334"/>
        <end position="417"/>
    </location>
</feature>
<keyword evidence="4 7" id="KW-0560">Oxidoreductase</keyword>
<dbReference type="Gene3D" id="3.30.390.30">
    <property type="match status" value="1"/>
</dbReference>
<protein>
    <submittedName>
        <fullName evidence="7">3-phenylpropionate/trans-cinnamate dioxygenase ferredoxin reductase subunit</fullName>
        <ecNumber evidence="7">1.18.1.3</ecNumber>
    </submittedName>
</protein>
<evidence type="ECO:0000313" key="8">
    <source>
        <dbReference type="Proteomes" id="UP000539175"/>
    </source>
</evidence>
<feature type="domain" description="FAD/NAD(P)-binding" evidence="5">
    <location>
        <begin position="15"/>
        <end position="315"/>
    </location>
</feature>
<comment type="cofactor">
    <cofactor evidence="1">
        <name>FAD</name>
        <dbReference type="ChEBI" id="CHEBI:57692"/>
    </cofactor>
</comment>
<evidence type="ECO:0000256" key="4">
    <source>
        <dbReference type="ARBA" id="ARBA00023002"/>
    </source>
</evidence>
<keyword evidence="2" id="KW-0285">Flavoprotein</keyword>
<comment type="caution">
    <text evidence="7">The sequence shown here is derived from an EMBL/GenBank/DDBJ whole genome shotgun (WGS) entry which is preliminary data.</text>
</comment>
<keyword evidence="8" id="KW-1185">Reference proteome</keyword>
<dbReference type="RefSeq" id="WP_184803381.1">
    <property type="nucleotide sequence ID" value="NZ_JACIIZ010000011.1"/>
</dbReference>
<dbReference type="Proteomes" id="UP000539175">
    <property type="component" value="Unassembled WGS sequence"/>
</dbReference>
<dbReference type="EC" id="1.18.1.3" evidence="7"/>
<dbReference type="Gene3D" id="3.50.50.60">
    <property type="entry name" value="FAD/NAD(P)-binding domain"/>
    <property type="match status" value="2"/>
</dbReference>
<dbReference type="InterPro" id="IPR023753">
    <property type="entry name" value="FAD/NAD-binding_dom"/>
</dbReference>
<dbReference type="GO" id="GO:0016651">
    <property type="term" value="F:oxidoreductase activity, acting on NAD(P)H"/>
    <property type="evidence" value="ECO:0007669"/>
    <property type="project" value="TreeGrafter"/>
</dbReference>
<dbReference type="InterPro" id="IPR036188">
    <property type="entry name" value="FAD/NAD-bd_sf"/>
</dbReference>
<dbReference type="PRINTS" id="PR00368">
    <property type="entry name" value="FADPNR"/>
</dbReference>
<dbReference type="SUPFAM" id="SSF55424">
    <property type="entry name" value="FAD/NAD-linked reductases, dimerisation (C-terminal) domain"/>
    <property type="match status" value="1"/>
</dbReference>
<keyword evidence="3" id="KW-0274">FAD</keyword>
<evidence type="ECO:0000256" key="3">
    <source>
        <dbReference type="ARBA" id="ARBA00022827"/>
    </source>
</evidence>
<gene>
    <name evidence="7" type="ORF">FHS74_003767</name>
</gene>
<evidence type="ECO:0000256" key="2">
    <source>
        <dbReference type="ARBA" id="ARBA00022630"/>
    </source>
</evidence>
<accession>A0A7X0EDV6</accession>
<dbReference type="GO" id="GO:0005737">
    <property type="term" value="C:cytoplasm"/>
    <property type="evidence" value="ECO:0007669"/>
    <property type="project" value="TreeGrafter"/>
</dbReference>
<dbReference type="PANTHER" id="PTHR43557:SF2">
    <property type="entry name" value="RIESKE DOMAIN-CONTAINING PROTEIN-RELATED"/>
    <property type="match status" value="1"/>
</dbReference>
<dbReference type="InterPro" id="IPR050446">
    <property type="entry name" value="FAD-oxidoreductase/Apoptosis"/>
</dbReference>
<evidence type="ECO:0000313" key="7">
    <source>
        <dbReference type="EMBL" id="MBB6253198.1"/>
    </source>
</evidence>
<dbReference type="Pfam" id="PF14759">
    <property type="entry name" value="Reductase_C"/>
    <property type="match status" value="1"/>
</dbReference>
<dbReference type="EMBL" id="JACIIZ010000011">
    <property type="protein sequence ID" value="MBB6253198.1"/>
    <property type="molecule type" value="Genomic_DNA"/>
</dbReference>
<dbReference type="PANTHER" id="PTHR43557">
    <property type="entry name" value="APOPTOSIS-INDUCING FACTOR 1"/>
    <property type="match status" value="1"/>
</dbReference>